<protein>
    <submittedName>
        <fullName evidence="2">Uncharacterized protein</fullName>
    </submittedName>
</protein>
<organism evidence="2 3">
    <name type="scientific">Quadrisphaera granulorum</name>
    <dbReference type="NCBI Taxonomy" id="317664"/>
    <lineage>
        <taxon>Bacteria</taxon>
        <taxon>Bacillati</taxon>
        <taxon>Actinomycetota</taxon>
        <taxon>Actinomycetes</taxon>
        <taxon>Kineosporiales</taxon>
        <taxon>Kineosporiaceae</taxon>
        <taxon>Quadrisphaera</taxon>
    </lineage>
</organism>
<comment type="caution">
    <text evidence="2">The sequence shown here is derived from an EMBL/GenBank/DDBJ whole genome shotgun (WGS) entry which is preliminary data.</text>
</comment>
<sequence length="619" mass="64702">MVASTRAATHAFRWRHTARVDWWIIVGGLAASLLVVVVRARGAHRRRARLAAGDGVSCRARLGTATGRLQRGRLHLTPDGISWTGSGRHVPLAGVRVLAVSEPPPRGAQQDDALVQLRHPDGHDLRLALHAADAALLVERLLITGTSATGPAAQVTTTGAPSTAPLGPPRRRRWPLVLLALAALWLLGWAYLVLGGRTVSADVVEPLGDGACAVAWTGSSGQPLRSEVDCNDDPAGSAVDLWEFAPPLTHEVADPAWTAGSVLVLALLVAAPGAVGLLLDRRDRRSALLEAASRASACPSGPPPLEELPALTVSDVARTVEAPPVVLARYAPYAHRQVPSGGWQDPRRPAGPGVPSLLRDLPRALAWPVLGLGVVVLLTAPAPWRWWQLETTSTAQAVATSTGEVVVEGPAFVPDEVALTYRDQAGAAHRAEVATTRDLPAGEQVRITHSTSRPGWARIDGPGDGLPRYLLLTGAGAAVALGLAGWRTSRLVIARRRLIAAAAVPDRPALATLTGSPDGEPVLLVCDPVSQPAEVLAVPLQAPLPHGAASAFPADRALGIRARGPLRDGEAVVVHVPGVDAALVPAGPAWTPDSDDLLVLLDAETAFRRALEDGESPSR</sequence>
<keyword evidence="1" id="KW-0812">Transmembrane</keyword>
<keyword evidence="1" id="KW-1133">Transmembrane helix</keyword>
<evidence type="ECO:0000313" key="2">
    <source>
        <dbReference type="EMBL" id="PWJ49268.1"/>
    </source>
</evidence>
<feature type="transmembrane region" description="Helical" evidence="1">
    <location>
        <begin position="22"/>
        <end position="40"/>
    </location>
</feature>
<evidence type="ECO:0000256" key="1">
    <source>
        <dbReference type="SAM" id="Phobius"/>
    </source>
</evidence>
<keyword evidence="3" id="KW-1185">Reference proteome</keyword>
<accession>A0A315ZWM4</accession>
<dbReference type="EMBL" id="QGDQ01000026">
    <property type="protein sequence ID" value="PWJ49268.1"/>
    <property type="molecule type" value="Genomic_DNA"/>
</dbReference>
<feature type="transmembrane region" description="Helical" evidence="1">
    <location>
        <begin position="176"/>
        <end position="194"/>
    </location>
</feature>
<reference evidence="2 3" key="1">
    <citation type="submission" date="2018-03" db="EMBL/GenBank/DDBJ databases">
        <title>Genomic Encyclopedia of Archaeal and Bacterial Type Strains, Phase II (KMG-II): from individual species to whole genera.</title>
        <authorList>
            <person name="Goeker M."/>
        </authorList>
    </citation>
    <scope>NUCLEOTIDE SEQUENCE [LARGE SCALE GENOMIC DNA]</scope>
    <source>
        <strain evidence="2 3">DSM 44889</strain>
    </source>
</reference>
<dbReference type="AlphaFoldDB" id="A0A315ZWM4"/>
<dbReference type="Proteomes" id="UP000245469">
    <property type="component" value="Unassembled WGS sequence"/>
</dbReference>
<feature type="transmembrane region" description="Helical" evidence="1">
    <location>
        <begin position="256"/>
        <end position="279"/>
    </location>
</feature>
<evidence type="ECO:0000313" key="3">
    <source>
        <dbReference type="Proteomes" id="UP000245469"/>
    </source>
</evidence>
<feature type="transmembrane region" description="Helical" evidence="1">
    <location>
        <begin position="365"/>
        <end position="384"/>
    </location>
</feature>
<keyword evidence="1" id="KW-0472">Membrane</keyword>
<feature type="transmembrane region" description="Helical" evidence="1">
    <location>
        <begin position="469"/>
        <end position="486"/>
    </location>
</feature>
<gene>
    <name evidence="2" type="ORF">BXY45_12621</name>
</gene>
<name>A0A315ZWM4_9ACTN</name>
<proteinExistence type="predicted"/>